<evidence type="ECO:0008006" key="3">
    <source>
        <dbReference type="Google" id="ProtNLM"/>
    </source>
</evidence>
<dbReference type="KEGG" id="csh:Closa_3907"/>
<keyword evidence="2" id="KW-1185">Reference proteome</keyword>
<dbReference type="Proteomes" id="UP000001662">
    <property type="component" value="Chromosome"/>
</dbReference>
<dbReference type="AlphaFoldDB" id="D9R0I8"/>
<dbReference type="STRING" id="610130.Closa_3907"/>
<protein>
    <recommendedName>
        <fullName evidence="3">Phosphoribosyl-ATP pyrophosphohydrolase</fullName>
    </recommendedName>
</protein>
<dbReference type="EMBL" id="CP002109">
    <property type="protein sequence ID" value="ADL06421.1"/>
    <property type="molecule type" value="Genomic_DNA"/>
</dbReference>
<evidence type="ECO:0000313" key="2">
    <source>
        <dbReference type="Proteomes" id="UP000001662"/>
    </source>
</evidence>
<name>D9R0I8_LACSW</name>
<dbReference type="InterPro" id="IPR038735">
    <property type="entry name" value="MSMEG_1276-like_NTP-PPase_dom"/>
</dbReference>
<accession>D9R0I8</accession>
<dbReference type="PaxDb" id="610130-Closa_3907"/>
<dbReference type="HOGENOM" id="CLU_142081_0_0_9"/>
<reference evidence="1" key="1">
    <citation type="submission" date="2010-07" db="EMBL/GenBank/DDBJ databases">
        <title>Complete sequence of Clostridium saccharolyticum WM1.</title>
        <authorList>
            <consortium name="US DOE Joint Genome Institute"/>
            <person name="Lucas S."/>
            <person name="Copeland A."/>
            <person name="Lapidus A."/>
            <person name="Cheng J.-F."/>
            <person name="Bruce D."/>
            <person name="Goodwin L."/>
            <person name="Pitluck S."/>
            <person name="Chertkov O."/>
            <person name="Detter J.C."/>
            <person name="Han C."/>
            <person name="Tapia R."/>
            <person name="Land M."/>
            <person name="Hauser L."/>
            <person name="Chang Y.-J."/>
            <person name="Jeffries C."/>
            <person name="Kyrpides N."/>
            <person name="Ivanova N."/>
            <person name="Mikhailova N."/>
            <person name="Mouttaki H."/>
            <person name="Lin L."/>
            <person name="Zhou J."/>
            <person name="Hemme C.L."/>
            <person name="Woyke T."/>
        </authorList>
    </citation>
    <scope>NUCLEOTIDE SEQUENCE [LARGE SCALE GENOMIC DNA]</scope>
    <source>
        <strain evidence="1">WM1</strain>
    </source>
</reference>
<dbReference type="RefSeq" id="WP_013274474.1">
    <property type="nucleotide sequence ID" value="NC_014376.1"/>
</dbReference>
<gene>
    <name evidence="1" type="ordered locus">Closa_3907</name>
</gene>
<dbReference type="CDD" id="cd11532">
    <property type="entry name" value="NTP-PPase_COG4997"/>
    <property type="match status" value="1"/>
</dbReference>
<dbReference type="eggNOG" id="COG4997">
    <property type="taxonomic scope" value="Bacteria"/>
</dbReference>
<evidence type="ECO:0000313" key="1">
    <source>
        <dbReference type="EMBL" id="ADL06421.1"/>
    </source>
</evidence>
<proteinExistence type="predicted"/>
<sequence>MKRYDKLVRDKIPEIITANGKTAAWRFLTEEEYMEKLEEKLFEEVREYQEEKSLGELADVMEVLYSICSARGYTKAELEAEREKKAELRGGFHSRIFLEYMDE</sequence>
<organism evidence="1 2">
    <name type="scientific">Lacrimispora saccharolytica (strain ATCC 35040 / DSM 2544 / NRCC 2533 / WM1)</name>
    <name type="common">Clostridium saccharolyticum</name>
    <dbReference type="NCBI Taxonomy" id="610130"/>
    <lineage>
        <taxon>Bacteria</taxon>
        <taxon>Bacillati</taxon>
        <taxon>Bacillota</taxon>
        <taxon>Clostridia</taxon>
        <taxon>Lachnospirales</taxon>
        <taxon>Lachnospiraceae</taxon>
        <taxon>Lacrimispora</taxon>
    </lineage>
</organism>